<feature type="transmembrane region" description="Helical" evidence="1">
    <location>
        <begin position="137"/>
        <end position="157"/>
    </location>
</feature>
<protein>
    <recommendedName>
        <fullName evidence="4">Sodium:proline symporter</fullName>
    </recommendedName>
</protein>
<dbReference type="RefSeq" id="WP_155454176.1">
    <property type="nucleotide sequence ID" value="NZ_WNKX01000007.1"/>
</dbReference>
<sequence>MELRMLQSHRWVARQADWTAAAIAGFGAGGILMLLELIWATAQGGDRWLATRMVAAMVMGWEVLQTSGYDLSVVIAALAVHYILGITFAMMLAAIIAPFQLDSSTGLVMLTGAAFGVLLYVLNFYGMSGAFTWFADLRGWSTFGAHVVFGASCALFYRMLERPEKRE</sequence>
<feature type="transmembrane region" description="Helical" evidence="1">
    <location>
        <begin position="107"/>
        <end position="125"/>
    </location>
</feature>
<gene>
    <name evidence="2" type="ORF">GM658_11475</name>
</gene>
<dbReference type="Proteomes" id="UP000472320">
    <property type="component" value="Unassembled WGS sequence"/>
</dbReference>
<accession>A0A6L6QFF5</accession>
<evidence type="ECO:0000256" key="1">
    <source>
        <dbReference type="SAM" id="Phobius"/>
    </source>
</evidence>
<evidence type="ECO:0000313" key="3">
    <source>
        <dbReference type="Proteomes" id="UP000472320"/>
    </source>
</evidence>
<keyword evidence="3" id="KW-1185">Reference proteome</keyword>
<comment type="caution">
    <text evidence="2">The sequence shown here is derived from an EMBL/GenBank/DDBJ whole genome shotgun (WGS) entry which is preliminary data.</text>
</comment>
<dbReference type="EMBL" id="WNKX01000007">
    <property type="protein sequence ID" value="MTW11218.1"/>
    <property type="molecule type" value="Genomic_DNA"/>
</dbReference>
<keyword evidence="1" id="KW-0472">Membrane</keyword>
<proteinExistence type="predicted"/>
<dbReference type="AlphaFoldDB" id="A0A6L6QFF5"/>
<organism evidence="2 3">
    <name type="scientific">Massilia eburnea</name>
    <dbReference type="NCBI Taxonomy" id="1776165"/>
    <lineage>
        <taxon>Bacteria</taxon>
        <taxon>Pseudomonadati</taxon>
        <taxon>Pseudomonadota</taxon>
        <taxon>Betaproteobacteria</taxon>
        <taxon>Burkholderiales</taxon>
        <taxon>Oxalobacteraceae</taxon>
        <taxon>Telluria group</taxon>
        <taxon>Massilia</taxon>
    </lineage>
</organism>
<keyword evidence="1" id="KW-1133">Transmembrane helix</keyword>
<evidence type="ECO:0008006" key="4">
    <source>
        <dbReference type="Google" id="ProtNLM"/>
    </source>
</evidence>
<feature type="transmembrane region" description="Helical" evidence="1">
    <location>
        <begin position="21"/>
        <end position="42"/>
    </location>
</feature>
<dbReference type="OrthoDB" id="6169516at2"/>
<keyword evidence="1" id="KW-0812">Transmembrane</keyword>
<reference evidence="2 3" key="1">
    <citation type="submission" date="2019-11" db="EMBL/GenBank/DDBJ databases">
        <title>Type strains purchased from KCTC, JCM and DSMZ.</title>
        <authorList>
            <person name="Lu H."/>
        </authorList>
    </citation>
    <scope>NUCLEOTIDE SEQUENCE [LARGE SCALE GENOMIC DNA]</scope>
    <source>
        <strain evidence="2 3">JCM 31587</strain>
    </source>
</reference>
<name>A0A6L6QFF5_9BURK</name>
<feature type="transmembrane region" description="Helical" evidence="1">
    <location>
        <begin position="71"/>
        <end position="95"/>
    </location>
</feature>
<evidence type="ECO:0000313" key="2">
    <source>
        <dbReference type="EMBL" id="MTW11218.1"/>
    </source>
</evidence>